<proteinExistence type="predicted"/>
<evidence type="ECO:0000256" key="3">
    <source>
        <dbReference type="ARBA" id="ARBA00004286"/>
    </source>
</evidence>
<comment type="catalytic activity">
    <reaction evidence="14">
        <text>L-lysyl(20)-[histone H4] + 3 S-adenosyl-L-methionine = N(6),N(6),N(6)-trimethyl-L-lysyl(20)-[histone H4] + 3 S-adenosyl-L-homocysteine + 3 H(+)</text>
        <dbReference type="Rhea" id="RHEA:64456"/>
        <dbReference type="Rhea" id="RHEA-COMP:15554"/>
        <dbReference type="Rhea" id="RHEA-COMP:15998"/>
        <dbReference type="ChEBI" id="CHEBI:15378"/>
        <dbReference type="ChEBI" id="CHEBI:29969"/>
        <dbReference type="ChEBI" id="CHEBI:57856"/>
        <dbReference type="ChEBI" id="CHEBI:59789"/>
        <dbReference type="ChEBI" id="CHEBI:61961"/>
        <dbReference type="EC" id="2.1.1.372"/>
    </reaction>
</comment>
<dbReference type="PANTHER" id="PTHR12977">
    <property type="entry name" value="SUPPRESSOR OF VARIEGATION 4-20-RELATED"/>
    <property type="match status" value="1"/>
</dbReference>
<feature type="region of interest" description="Disordered" evidence="15">
    <location>
        <begin position="404"/>
        <end position="631"/>
    </location>
</feature>
<dbReference type="Gene3D" id="2.170.270.10">
    <property type="entry name" value="SET domain"/>
    <property type="match status" value="1"/>
</dbReference>
<feature type="compositionally biased region" description="Basic and acidic residues" evidence="15">
    <location>
        <begin position="348"/>
        <end position="357"/>
    </location>
</feature>
<dbReference type="InterPro" id="IPR041938">
    <property type="entry name" value="Hist-Lys_N-MTase_N"/>
</dbReference>
<evidence type="ECO:0000256" key="15">
    <source>
        <dbReference type="SAM" id="MobiDB-lite"/>
    </source>
</evidence>
<comment type="caution">
    <text evidence="17">The sequence shown here is derived from an EMBL/GenBank/DDBJ whole genome shotgun (WGS) entry which is preliminary data.</text>
</comment>
<dbReference type="Pfam" id="PF00856">
    <property type="entry name" value="SET"/>
    <property type="match status" value="1"/>
</dbReference>
<evidence type="ECO:0000259" key="16">
    <source>
        <dbReference type="PROSITE" id="PS50280"/>
    </source>
</evidence>
<evidence type="ECO:0000256" key="13">
    <source>
        <dbReference type="ARBA" id="ARBA00030653"/>
    </source>
</evidence>
<keyword evidence="7" id="KW-0489">Methyltransferase</keyword>
<evidence type="ECO:0000256" key="7">
    <source>
        <dbReference type="ARBA" id="ARBA00022603"/>
    </source>
</evidence>
<dbReference type="EMBL" id="QWIL01002190">
    <property type="protein sequence ID" value="RMX96221.1"/>
    <property type="molecule type" value="Genomic_DNA"/>
</dbReference>
<feature type="compositionally biased region" description="Polar residues" evidence="15">
    <location>
        <begin position="570"/>
        <end position="580"/>
    </location>
</feature>
<sequence>MPRQQQAADLEEALNKKGGLTLSQLANYDDLITDALVDRVYFWSTIRKLKSTYHACRGVQEQEVCDILQNNVIVNKEPAQAHKKLLGLPGIQKFYRALRTDDEREHFERHLRKYINIYLPDCPFEVGTTNRYTITTAEAAIIARRYIRRGEPIKYLTGIQVEMNEQEERELSSRTDFSIVLSSRRKRPSLFLGPARFANHDCDSNARLNTNGPHGIHIVACKDIVPGDEITVTYGDDYFGDDNCECLCGTCESWQRNGWDPRGPLLREDSSDEEDEDEADAVQVRRPEPSRAKKRRRSHEGPLEITDDGEEVPRKRGPGRPRKRQRPEHLGNGTRRSVGQGEDLGEDGVLKQRDGKGRFLCKRASSQPACGEKAQNAGYVWKRDDGSPCDGVLERIRRMLGDIGDRMKAERAGSPEKPNEMHLAETNEENERDTDIQERDGLEVVEGAEWPRDRAGRFTPRDLPQLNETQTASPAPEYARGFSNSPEQTPPAIIVESGDTTPSEPSLRTKARLPGIKKERSFSSLRNVTNADETQEDVYSVPDSPAPNFQQSVNPSIDEETLRSDVHSFSPDTAPTSLLSTHDLPAKRKRGRPRKHTRPEDTAASAHESSTESTSPSSRGTDSASNGSLASSATSLSVFTAGNIAQDICSMLTQDVGGGTGQGKSDDSSSSRSKPEPPGLPKEIKSEDPSSGQQTPRRGRPATRSSARFQPPSRDHRSLAPIRSIEVVTAEHEDSIKPEPNSTTTTTTSPTPSSSSSTPIKRGTPRLPGDYYLTRALLPTPYHRWVQCRNCDLHFVQSDAYQTRIACPRCERHSKLYGFYWPKTDREGKYDPEERILDHRCLHRFIDPEEERWERKGRKTVVGLRRDLREELSRERWGSVESETSGGGAGGAGGGNVGGERRSLRNSPRRSGSARRTAGGLMR</sequence>
<dbReference type="GO" id="GO:0032259">
    <property type="term" value="P:methylation"/>
    <property type="evidence" value="ECO:0007669"/>
    <property type="project" value="UniProtKB-KW"/>
</dbReference>
<dbReference type="PROSITE" id="PS50280">
    <property type="entry name" value="SET"/>
    <property type="match status" value="1"/>
</dbReference>
<feature type="region of interest" description="Disordered" evidence="15">
    <location>
        <begin position="875"/>
        <end position="923"/>
    </location>
</feature>
<feature type="compositionally biased region" description="Acidic residues" evidence="15">
    <location>
        <begin position="270"/>
        <end position="280"/>
    </location>
</feature>
<dbReference type="EMBL" id="QWIJ01001610">
    <property type="protein sequence ID" value="RMX74133.1"/>
    <property type="molecule type" value="Genomic_DNA"/>
</dbReference>
<feature type="region of interest" description="Disordered" evidence="15">
    <location>
        <begin position="259"/>
        <end position="388"/>
    </location>
</feature>
<feature type="compositionally biased region" description="Gly residues" evidence="15">
    <location>
        <begin position="885"/>
        <end position="898"/>
    </location>
</feature>
<feature type="compositionally biased region" description="Basic and acidic residues" evidence="15">
    <location>
        <begin position="404"/>
        <end position="425"/>
    </location>
</feature>
<protein>
    <recommendedName>
        <fullName evidence="5">Histone-lysine N-methyltransferase SET9</fullName>
        <ecNumber evidence="12">2.1.1.372</ecNumber>
    </recommendedName>
    <alternativeName>
        <fullName evidence="4">Histone-lysine N-methyltransferase set9</fullName>
    </alternativeName>
    <alternativeName>
        <fullName evidence="13">SET domain protein 9</fullName>
    </alternativeName>
</protein>
<evidence type="ECO:0000256" key="11">
    <source>
        <dbReference type="ARBA" id="ARBA00023242"/>
    </source>
</evidence>
<feature type="compositionally biased region" description="Low complexity" evidence="15">
    <location>
        <begin position="602"/>
        <end position="618"/>
    </location>
</feature>
<keyword evidence="6" id="KW-0158">Chromosome</keyword>
<feature type="compositionally biased region" description="Polar residues" evidence="15">
    <location>
        <begin position="619"/>
        <end position="631"/>
    </location>
</feature>
<evidence type="ECO:0000256" key="14">
    <source>
        <dbReference type="ARBA" id="ARBA00048081"/>
    </source>
</evidence>
<evidence type="ECO:0000313" key="18">
    <source>
        <dbReference type="EMBL" id="RMX92868.1"/>
    </source>
</evidence>
<evidence type="ECO:0000313" key="21">
    <source>
        <dbReference type="Proteomes" id="UP000271337"/>
    </source>
</evidence>
<dbReference type="EMBL" id="QWIM01001730">
    <property type="protein sequence ID" value="RMY21931.1"/>
    <property type="molecule type" value="Genomic_DNA"/>
</dbReference>
<dbReference type="InterPro" id="IPR046341">
    <property type="entry name" value="SET_dom_sf"/>
</dbReference>
<evidence type="ECO:0000256" key="1">
    <source>
        <dbReference type="ARBA" id="ARBA00001984"/>
    </source>
</evidence>
<dbReference type="InterPro" id="IPR025783">
    <property type="entry name" value="Set9_fungi"/>
</dbReference>
<gene>
    <name evidence="20" type="ORF">D0866_12096</name>
    <name evidence="19" type="ORF">D0867_13224</name>
    <name evidence="18" type="ORF">D0868_13176</name>
    <name evidence="17" type="ORF">D0869_12905</name>
</gene>
<feature type="compositionally biased region" description="Basic and acidic residues" evidence="15">
    <location>
        <begin position="433"/>
        <end position="442"/>
    </location>
</feature>
<dbReference type="EC" id="2.1.1.372" evidence="12"/>
<dbReference type="Proteomes" id="UP000281245">
    <property type="component" value="Unassembled WGS sequence"/>
</dbReference>
<dbReference type="PANTHER" id="PTHR12977:SF4">
    <property type="entry name" value="HISTONE-LYSINE N-METHYLTRANSFERASE KMT5B"/>
    <property type="match status" value="1"/>
</dbReference>
<dbReference type="VEuPathDB" id="FungiDB:BTJ68_15192"/>
<keyword evidence="8" id="KW-0808">Transferase</keyword>
<evidence type="ECO:0000256" key="2">
    <source>
        <dbReference type="ARBA" id="ARBA00004123"/>
    </source>
</evidence>
<evidence type="ECO:0000256" key="9">
    <source>
        <dbReference type="ARBA" id="ARBA00022691"/>
    </source>
</evidence>
<feature type="compositionally biased region" description="Basic and acidic residues" evidence="15">
    <location>
        <begin position="449"/>
        <end position="460"/>
    </location>
</feature>
<accession>A0A3M6W6F9</accession>
<dbReference type="AlphaFoldDB" id="A0A3M6W6F9"/>
<dbReference type="OrthoDB" id="6627536at2759"/>
<evidence type="ECO:0000256" key="10">
    <source>
        <dbReference type="ARBA" id="ARBA00022853"/>
    </source>
</evidence>
<keyword evidence="11" id="KW-0539">Nucleus</keyword>
<dbReference type="InterPro" id="IPR001214">
    <property type="entry name" value="SET_dom"/>
</dbReference>
<comment type="function">
    <text evidence="1">Histone methyltransferase that trimethylates 'Lys-20' of histone H4 to form H4K20me3.</text>
</comment>
<keyword evidence="9" id="KW-0949">S-adenosyl-L-methionine</keyword>
<evidence type="ECO:0000313" key="20">
    <source>
        <dbReference type="EMBL" id="RMY21931.1"/>
    </source>
</evidence>
<feature type="compositionally biased region" description="Basic residues" evidence="15">
    <location>
        <begin position="315"/>
        <end position="326"/>
    </location>
</feature>
<feature type="compositionally biased region" description="Low complexity" evidence="15">
    <location>
        <begin position="742"/>
        <end position="759"/>
    </location>
</feature>
<dbReference type="SMART" id="SM00317">
    <property type="entry name" value="SET"/>
    <property type="match status" value="1"/>
</dbReference>
<evidence type="ECO:0000256" key="6">
    <source>
        <dbReference type="ARBA" id="ARBA00022454"/>
    </source>
</evidence>
<dbReference type="GO" id="GO:0140943">
    <property type="term" value="F:histone H4K20 trimethyltransferase activity"/>
    <property type="evidence" value="ECO:0007669"/>
    <property type="project" value="UniProtKB-EC"/>
</dbReference>
<keyword evidence="10" id="KW-0156">Chromatin regulator</keyword>
<feature type="compositionally biased region" description="Low complexity" evidence="15">
    <location>
        <begin position="909"/>
        <end position="923"/>
    </location>
</feature>
<dbReference type="Proteomes" id="UP000276864">
    <property type="component" value="Unassembled WGS sequence"/>
</dbReference>
<evidence type="ECO:0000256" key="12">
    <source>
        <dbReference type="ARBA" id="ARBA00024057"/>
    </source>
</evidence>
<name>A0A3M6W6F9_HORWE</name>
<dbReference type="GO" id="GO:0005694">
    <property type="term" value="C:chromosome"/>
    <property type="evidence" value="ECO:0007669"/>
    <property type="project" value="UniProtKB-SubCell"/>
</dbReference>
<feature type="domain" description="SET" evidence="16">
    <location>
        <begin position="122"/>
        <end position="235"/>
    </location>
</feature>
<evidence type="ECO:0000313" key="22">
    <source>
        <dbReference type="Proteomes" id="UP000276864"/>
    </source>
</evidence>
<dbReference type="InterPro" id="IPR039977">
    <property type="entry name" value="Suv4-20/Set9"/>
</dbReference>
<feature type="region of interest" description="Disordered" evidence="15">
    <location>
        <begin position="653"/>
        <end position="768"/>
    </location>
</feature>
<dbReference type="EMBL" id="QWIK01001709">
    <property type="protein sequence ID" value="RMX92868.1"/>
    <property type="molecule type" value="Genomic_DNA"/>
</dbReference>
<feature type="compositionally biased region" description="Polar residues" evidence="15">
    <location>
        <begin position="522"/>
        <end position="532"/>
    </location>
</feature>
<evidence type="ECO:0000313" key="24">
    <source>
        <dbReference type="Proteomes" id="UP000282582"/>
    </source>
</evidence>
<evidence type="ECO:0000256" key="8">
    <source>
        <dbReference type="ARBA" id="ARBA00022679"/>
    </source>
</evidence>
<evidence type="ECO:0000313" key="19">
    <source>
        <dbReference type="EMBL" id="RMX96221.1"/>
    </source>
</evidence>
<evidence type="ECO:0000313" key="23">
    <source>
        <dbReference type="Proteomes" id="UP000281245"/>
    </source>
</evidence>
<dbReference type="Proteomes" id="UP000271337">
    <property type="component" value="Unassembled WGS sequence"/>
</dbReference>
<dbReference type="Proteomes" id="UP000282582">
    <property type="component" value="Unassembled WGS sequence"/>
</dbReference>
<reference evidence="21 22" key="1">
    <citation type="journal article" date="2018" name="BMC Genomics">
        <title>Genomic evidence for intraspecific hybridization in a clonal and extremely halotolerant yeast.</title>
        <authorList>
            <person name="Gostincar C."/>
            <person name="Stajich J.E."/>
            <person name="Zupancic J."/>
            <person name="Zalar P."/>
            <person name="Gunde-Cimerman N."/>
        </authorList>
    </citation>
    <scope>NUCLEOTIDE SEQUENCE [LARGE SCALE GENOMIC DNA]</scope>
    <source>
        <strain evidence="20 22">EXF-6651</strain>
        <strain evidence="18 24">EXF-6654</strain>
        <strain evidence="17 23">EXF-6656</strain>
        <strain evidence="19 21">EXF-6669</strain>
    </source>
</reference>
<evidence type="ECO:0000313" key="17">
    <source>
        <dbReference type="EMBL" id="RMX74133.1"/>
    </source>
</evidence>
<dbReference type="Gene3D" id="1.10.10.1700">
    <property type="entry name" value="Histone-lysine N-methyltransferase"/>
    <property type="match status" value="1"/>
</dbReference>
<dbReference type="SUPFAM" id="SSF82199">
    <property type="entry name" value="SET domain"/>
    <property type="match status" value="1"/>
</dbReference>
<comment type="subcellular location">
    <subcellularLocation>
        <location evidence="3">Chromosome</location>
    </subcellularLocation>
    <subcellularLocation>
        <location evidence="2">Nucleus</location>
    </subcellularLocation>
</comment>
<feature type="compositionally biased region" description="Basic and acidic residues" evidence="15">
    <location>
        <begin position="664"/>
        <end position="675"/>
    </location>
</feature>
<organism evidence="17 23">
    <name type="scientific">Hortaea werneckii</name>
    <name type="common">Black yeast</name>
    <name type="synonym">Cladosporium werneckii</name>
    <dbReference type="NCBI Taxonomy" id="91943"/>
    <lineage>
        <taxon>Eukaryota</taxon>
        <taxon>Fungi</taxon>
        <taxon>Dikarya</taxon>
        <taxon>Ascomycota</taxon>
        <taxon>Pezizomycotina</taxon>
        <taxon>Dothideomycetes</taxon>
        <taxon>Dothideomycetidae</taxon>
        <taxon>Mycosphaerellales</taxon>
        <taxon>Teratosphaeriaceae</taxon>
        <taxon>Hortaea</taxon>
    </lineage>
</organism>
<evidence type="ECO:0000256" key="4">
    <source>
        <dbReference type="ARBA" id="ARBA00014232"/>
    </source>
</evidence>
<dbReference type="PROSITE" id="PS51567">
    <property type="entry name" value="SAM_MT43_SUVAR420_1"/>
    <property type="match status" value="1"/>
</dbReference>
<feature type="compositionally biased region" description="Basic residues" evidence="15">
    <location>
        <begin position="587"/>
        <end position="597"/>
    </location>
</feature>
<dbReference type="CDD" id="cd10524">
    <property type="entry name" value="SET_Suv4-20-like"/>
    <property type="match status" value="1"/>
</dbReference>
<evidence type="ECO:0000256" key="5">
    <source>
        <dbReference type="ARBA" id="ARBA00015413"/>
    </source>
</evidence>
<dbReference type="GO" id="GO:0005634">
    <property type="term" value="C:nucleus"/>
    <property type="evidence" value="ECO:0007669"/>
    <property type="project" value="UniProtKB-SubCell"/>
</dbReference>